<evidence type="ECO:0000313" key="5">
    <source>
        <dbReference type="Proteomes" id="UP000562984"/>
    </source>
</evidence>
<dbReference type="Pfam" id="PF08044">
    <property type="entry name" value="DUF1707"/>
    <property type="match status" value="1"/>
</dbReference>
<proteinExistence type="predicted"/>
<feature type="transmembrane region" description="Helical" evidence="2">
    <location>
        <begin position="150"/>
        <end position="167"/>
    </location>
</feature>
<evidence type="ECO:0000313" key="4">
    <source>
        <dbReference type="EMBL" id="NNG34200.1"/>
    </source>
</evidence>
<evidence type="ECO:0000259" key="3">
    <source>
        <dbReference type="Pfam" id="PF08044"/>
    </source>
</evidence>
<dbReference type="RefSeq" id="WP_171197880.1">
    <property type="nucleotide sequence ID" value="NZ_JABEND010000001.1"/>
</dbReference>
<dbReference type="EMBL" id="JABEND010000001">
    <property type="protein sequence ID" value="NNG34200.1"/>
    <property type="molecule type" value="Genomic_DNA"/>
</dbReference>
<feature type="domain" description="DUF1707" evidence="3">
    <location>
        <begin position="28"/>
        <end position="80"/>
    </location>
</feature>
<dbReference type="AlphaFoldDB" id="A0A849A6S0"/>
<comment type="caution">
    <text evidence="4">The sequence shown here is derived from an EMBL/GenBank/DDBJ whole genome shotgun (WGS) entry which is preliminary data.</text>
</comment>
<dbReference type="InterPro" id="IPR012551">
    <property type="entry name" value="DUF1707_SHOCT-like"/>
</dbReference>
<dbReference type="Proteomes" id="UP000562984">
    <property type="component" value="Unassembled WGS sequence"/>
</dbReference>
<sequence>MSENPGVGASSSNPAATPDPAPSAPPPVRIGNSERDAALQALGVHMRAGRLSPDEYSERANHVATATNQLQLNAQFVDLPGGYGSAASTGNSGVAGPVELAKPAAPATAASAQPQPKAGFDANRLVAIAGALAVPLLLICGFVFDGWAWSWLFIFLPAIVAAVVRAGRD</sequence>
<keyword evidence="2" id="KW-1133">Transmembrane helix</keyword>
<keyword evidence="5" id="KW-1185">Reference proteome</keyword>
<reference evidence="4 5" key="1">
    <citation type="submission" date="2020-05" db="EMBL/GenBank/DDBJ databases">
        <title>Nakamurella sp. DB0629 isolated from air conditioner.</title>
        <authorList>
            <person name="Kim D.H."/>
            <person name="Kim D.-U."/>
        </authorList>
    </citation>
    <scope>NUCLEOTIDE SEQUENCE [LARGE SCALE GENOMIC DNA]</scope>
    <source>
        <strain evidence="4 5">DB0629</strain>
    </source>
</reference>
<name>A0A849A6S0_9ACTN</name>
<feature type="region of interest" description="Disordered" evidence="1">
    <location>
        <begin position="1"/>
        <end position="36"/>
    </location>
</feature>
<keyword evidence="2" id="KW-0812">Transmembrane</keyword>
<evidence type="ECO:0000256" key="1">
    <source>
        <dbReference type="SAM" id="MobiDB-lite"/>
    </source>
</evidence>
<evidence type="ECO:0000256" key="2">
    <source>
        <dbReference type="SAM" id="Phobius"/>
    </source>
</evidence>
<keyword evidence="2" id="KW-0472">Membrane</keyword>
<organism evidence="4 5">
    <name type="scientific">Nakamurella aerolata</name>
    <dbReference type="NCBI Taxonomy" id="1656892"/>
    <lineage>
        <taxon>Bacteria</taxon>
        <taxon>Bacillati</taxon>
        <taxon>Actinomycetota</taxon>
        <taxon>Actinomycetes</taxon>
        <taxon>Nakamurellales</taxon>
        <taxon>Nakamurellaceae</taxon>
        <taxon>Nakamurella</taxon>
    </lineage>
</organism>
<gene>
    <name evidence="4" type="ORF">HKD39_00395</name>
</gene>
<protein>
    <submittedName>
        <fullName evidence="4">DUF1707 domain-containing protein</fullName>
    </submittedName>
</protein>
<feature type="transmembrane region" description="Helical" evidence="2">
    <location>
        <begin position="125"/>
        <end position="144"/>
    </location>
</feature>
<feature type="compositionally biased region" description="Pro residues" evidence="1">
    <location>
        <begin position="17"/>
        <end position="28"/>
    </location>
</feature>
<accession>A0A849A6S0</accession>